<reference evidence="1" key="1">
    <citation type="journal article" date="2011" name="ISME J.">
        <title>The endosymbionts of the deep-sea tubeworms Riftia pachyptila and Tevnia jerichonana share an identical physiology as revealed by proteogenomic analyses.</title>
        <authorList>
            <person name="Gardebrecht A."/>
            <person name="Markert S."/>
            <person name="Felbeck H."/>
            <person name="Thuermer A."/>
            <person name="Albrecht D."/>
            <person name="Wollherr A."/>
            <person name="Kabisch J."/>
            <person name="Lehmann R."/>
            <person name="Daniel R."/>
            <person name="Liesegang H."/>
            <person name="Hecker M."/>
            <person name="Sievert S.M."/>
            <person name="Schweder T."/>
        </authorList>
    </citation>
    <scope>NUCLEOTIDE SEQUENCE [LARGE SCALE GENOMIC DNA]</scope>
</reference>
<gene>
    <name evidence="1" type="ORF">Rifp1Sym_cd00180</name>
</gene>
<evidence type="ECO:0000313" key="2">
    <source>
        <dbReference type="Proteomes" id="UP000004491"/>
    </source>
</evidence>
<dbReference type="Proteomes" id="UP000004491">
    <property type="component" value="Unassembled WGS sequence"/>
</dbReference>
<dbReference type="AlphaFoldDB" id="G2DEP3"/>
<proteinExistence type="predicted"/>
<sequence>MIVESDSQKQGVLQRKGKILDGDPVFTRPIWSFYTNSQATL</sequence>
<accession>G2DEP3</accession>
<keyword evidence="2" id="KW-1185">Reference proteome</keyword>
<evidence type="ECO:0000313" key="1">
    <source>
        <dbReference type="EMBL" id="EGV50925.1"/>
    </source>
</evidence>
<protein>
    <submittedName>
        <fullName evidence="1">Uncharacterized protein</fullName>
    </submittedName>
</protein>
<comment type="caution">
    <text evidence="1">The sequence shown here is derived from an EMBL/GenBank/DDBJ whole genome shotgun (WGS) entry which is preliminary data.</text>
</comment>
<name>G2DEP3_9GAMM</name>
<organism evidence="1 2">
    <name type="scientific">endosymbiont of Riftia pachyptila</name>
    <name type="common">vent Ph05</name>
    <dbReference type="NCBI Taxonomy" id="1048808"/>
    <lineage>
        <taxon>Bacteria</taxon>
        <taxon>Pseudomonadati</taxon>
        <taxon>Pseudomonadota</taxon>
        <taxon>Gammaproteobacteria</taxon>
        <taxon>sulfur-oxidizing symbionts</taxon>
    </lineage>
</organism>
<dbReference type="EMBL" id="AFOC01000057">
    <property type="protein sequence ID" value="EGV50925.1"/>
    <property type="molecule type" value="Genomic_DNA"/>
</dbReference>